<dbReference type="Proteomes" id="UP001187734">
    <property type="component" value="Unassembled WGS sequence"/>
</dbReference>
<evidence type="ECO:0000313" key="1">
    <source>
        <dbReference type="EMBL" id="SPJ79448.1"/>
    </source>
</evidence>
<sequence length="103" mass="11461">MLSNTDVYPASDTLVSDRDCTIFCMGMDTPQRWGFCSALGRGIRSYSIYDTTQTWYNTFCMAKAMETIAEGFSELLAYLLVACGWDVPQEGNGGKTNLGELRM</sequence>
<gene>
    <name evidence="1" type="ORF">FTOL_07839</name>
</gene>
<keyword evidence="2" id="KW-1185">Reference proteome</keyword>
<reference evidence="1" key="1">
    <citation type="submission" date="2018-03" db="EMBL/GenBank/DDBJ databases">
        <authorList>
            <person name="Guldener U."/>
        </authorList>
    </citation>
    <scope>NUCLEOTIDE SEQUENCE</scope>
</reference>
<proteinExistence type="predicted"/>
<name>A0AAE8SJD5_9HYPO</name>
<comment type="caution">
    <text evidence="1">The sequence shown here is derived from an EMBL/GenBank/DDBJ whole genome shotgun (WGS) entry which is preliminary data.</text>
</comment>
<protein>
    <submittedName>
        <fullName evidence="1">Uncharacterized protein</fullName>
    </submittedName>
</protein>
<dbReference type="EMBL" id="ONZP01000269">
    <property type="protein sequence ID" value="SPJ79448.1"/>
    <property type="molecule type" value="Genomic_DNA"/>
</dbReference>
<dbReference type="AlphaFoldDB" id="A0AAE8SJD5"/>
<organism evidence="1 2">
    <name type="scientific">Fusarium torulosum</name>
    <dbReference type="NCBI Taxonomy" id="33205"/>
    <lineage>
        <taxon>Eukaryota</taxon>
        <taxon>Fungi</taxon>
        <taxon>Dikarya</taxon>
        <taxon>Ascomycota</taxon>
        <taxon>Pezizomycotina</taxon>
        <taxon>Sordariomycetes</taxon>
        <taxon>Hypocreomycetidae</taxon>
        <taxon>Hypocreales</taxon>
        <taxon>Nectriaceae</taxon>
        <taxon>Fusarium</taxon>
    </lineage>
</organism>
<accession>A0AAE8SJD5</accession>
<evidence type="ECO:0000313" key="2">
    <source>
        <dbReference type="Proteomes" id="UP001187734"/>
    </source>
</evidence>